<evidence type="ECO:0000256" key="5">
    <source>
        <dbReference type="ARBA" id="ARBA00023049"/>
    </source>
</evidence>
<evidence type="ECO:0000256" key="2">
    <source>
        <dbReference type="ARBA" id="ARBA00022723"/>
    </source>
</evidence>
<dbReference type="PANTHER" id="PTHR34858:SF1">
    <property type="entry name" value="CYSO-CYSTEINE PEPTIDASE"/>
    <property type="match status" value="1"/>
</dbReference>
<reference evidence="7 8" key="1">
    <citation type="submission" date="2015-08" db="EMBL/GenBank/DDBJ databases">
        <authorList>
            <person name="Adams C.A."/>
            <person name="Ardeshna N.S."/>
            <person name="Badithe A.V."/>
            <person name="Badrani J.H."/>
            <person name="Birkholz E.A."/>
            <person name="Butler M."/>
            <person name="Chu A."/>
            <person name="Farmer C.N."/>
            <person name="Frischer G.M."/>
            <person name="Hsieh L.Y."/>
            <person name="Jackson K.B."/>
            <person name="Kagy D.N."/>
            <person name="Kendall J.C."/>
            <person name="Lin C.Y."/>
            <person name="Morgan M.N."/>
            <person name="Nachnani R."/>
            <person name="Nadeau S.M."/>
            <person name="Parikh M."/>
            <person name="Perez M.V."/>
            <person name="Peters C.E."/>
            <person name="Pogliano J."/>
            <person name="Popescu N.I."/>
            <person name="Shiao R."/>
            <person name="Song C.L."/>
            <person name="Ting J.M."/>
            <person name="Udani D.R."/>
            <person name="Waller L.B."/>
            <person name="Wang A.Y."/>
            <person name="Wu C.E."/>
            <person name="Yang A.B."/>
            <person name="Yao J."/>
            <person name="Zhang B.H."/>
            <person name="Anders K.R."/>
            <person name="Bradley K.W."/>
            <person name="Asai D.J."/>
            <person name="Bowman C.A."/>
            <person name="Russell D.A."/>
            <person name="Pope W.H."/>
            <person name="Jacobs-Sera D."/>
            <person name="Hendrix R.W."/>
            <person name="Hatfull G.F."/>
        </authorList>
    </citation>
    <scope>NUCLEOTIDE SEQUENCE [LARGE SCALE GENOMIC DNA]</scope>
</reference>
<dbReference type="GO" id="GO:0006508">
    <property type="term" value="P:proteolysis"/>
    <property type="evidence" value="ECO:0007669"/>
    <property type="project" value="UniProtKB-KW"/>
</dbReference>
<dbReference type="GO" id="GO:0008270">
    <property type="term" value="F:zinc ion binding"/>
    <property type="evidence" value="ECO:0007669"/>
    <property type="project" value="TreeGrafter"/>
</dbReference>
<dbReference type="InterPro" id="IPR051929">
    <property type="entry name" value="VirAsm_ModProt"/>
</dbReference>
<dbReference type="Pfam" id="PF14464">
    <property type="entry name" value="Prok-JAB"/>
    <property type="match status" value="1"/>
</dbReference>
<keyword evidence="4" id="KW-0862">Zinc</keyword>
<evidence type="ECO:0000259" key="6">
    <source>
        <dbReference type="Pfam" id="PF14464"/>
    </source>
</evidence>
<sequence>MDIEARDWLIRRAIQAAPFEACGFIMTDGEILEMTNVSLAPRRAFKMDVKELVEKLSDKVEFIKGIWHTHPGGTTHPSATDLDGIKLGAIQRNWDYWIVTSAGVYQYDTKLYAPQDHSWWMRFHSDSTAS</sequence>
<dbReference type="EMBL" id="KT591076">
    <property type="protein sequence ID" value="AMB17225.1"/>
    <property type="molecule type" value="Genomic_DNA"/>
</dbReference>
<evidence type="ECO:0000256" key="1">
    <source>
        <dbReference type="ARBA" id="ARBA00022670"/>
    </source>
</evidence>
<dbReference type="SUPFAM" id="SSF102712">
    <property type="entry name" value="JAB1/MPN domain"/>
    <property type="match status" value="1"/>
</dbReference>
<evidence type="ECO:0000256" key="4">
    <source>
        <dbReference type="ARBA" id="ARBA00022833"/>
    </source>
</evidence>
<feature type="domain" description="JAB" evidence="6">
    <location>
        <begin position="8"/>
        <end position="101"/>
    </location>
</feature>
<dbReference type="GO" id="GO:0008235">
    <property type="term" value="F:metalloexopeptidase activity"/>
    <property type="evidence" value="ECO:0007669"/>
    <property type="project" value="TreeGrafter"/>
</dbReference>
<protein>
    <submittedName>
        <fullName evidence="7">Metalloprotease</fullName>
    </submittedName>
</protein>
<organism evidence="7 8">
    <name type="scientific">Mycobacterium phage Weiss13</name>
    <dbReference type="NCBI Taxonomy" id="1784843"/>
    <lineage>
        <taxon>Viruses</taxon>
        <taxon>Duplodnaviria</taxon>
        <taxon>Heunggongvirae</taxon>
        <taxon>Uroviricota</taxon>
        <taxon>Caudoviricetes</taxon>
        <taxon>Papyrusvirus</taxon>
        <taxon>Papyrusvirus send513</taxon>
    </lineage>
</organism>
<dbReference type="PANTHER" id="PTHR34858">
    <property type="entry name" value="CYSO-CYSTEINE PEPTIDASE"/>
    <property type="match status" value="1"/>
</dbReference>
<dbReference type="InterPro" id="IPR028090">
    <property type="entry name" value="JAB_dom_prok"/>
</dbReference>
<name>A0A0Y0A930_9CAUD</name>
<keyword evidence="1 7" id="KW-0645">Protease</keyword>
<keyword evidence="2" id="KW-0479">Metal-binding</keyword>
<evidence type="ECO:0000256" key="3">
    <source>
        <dbReference type="ARBA" id="ARBA00022801"/>
    </source>
</evidence>
<dbReference type="Gene3D" id="3.40.140.10">
    <property type="entry name" value="Cytidine Deaminase, domain 2"/>
    <property type="match status" value="1"/>
</dbReference>
<proteinExistence type="predicted"/>
<dbReference type="Proteomes" id="UP000224265">
    <property type="component" value="Segment"/>
</dbReference>
<evidence type="ECO:0000313" key="7">
    <source>
        <dbReference type="EMBL" id="AMB17225.1"/>
    </source>
</evidence>
<keyword evidence="5 7" id="KW-0482">Metalloprotease</keyword>
<keyword evidence="3" id="KW-0378">Hydrolase</keyword>
<gene>
    <name evidence="7" type="ORF">SEA_WEISS13_11</name>
</gene>
<evidence type="ECO:0000313" key="8">
    <source>
        <dbReference type="Proteomes" id="UP000224265"/>
    </source>
</evidence>
<accession>A0A0Y0A930</accession>